<dbReference type="RefSeq" id="WP_373973321.1">
    <property type="nucleotide sequence ID" value="NZ_JBHDLJ010000018.1"/>
</dbReference>
<name>A0ABV4UR47_9MICC</name>
<protein>
    <submittedName>
        <fullName evidence="2">ASCH domain-containing protein</fullName>
    </submittedName>
</protein>
<gene>
    <name evidence="2" type="ORF">ACETWP_16270</name>
</gene>
<dbReference type="InterPro" id="IPR015947">
    <property type="entry name" value="PUA-like_sf"/>
</dbReference>
<organism evidence="2 3">
    <name type="scientific">Arthrobacter halodurans</name>
    <dbReference type="NCBI Taxonomy" id="516699"/>
    <lineage>
        <taxon>Bacteria</taxon>
        <taxon>Bacillati</taxon>
        <taxon>Actinomycetota</taxon>
        <taxon>Actinomycetes</taxon>
        <taxon>Micrococcales</taxon>
        <taxon>Micrococcaceae</taxon>
        <taxon>Arthrobacter</taxon>
    </lineage>
</organism>
<dbReference type="Pfam" id="PF04266">
    <property type="entry name" value="ASCH"/>
    <property type="match status" value="1"/>
</dbReference>
<evidence type="ECO:0000313" key="2">
    <source>
        <dbReference type="EMBL" id="MFB0836146.1"/>
    </source>
</evidence>
<dbReference type="InterPro" id="IPR007374">
    <property type="entry name" value="ASCH_domain"/>
</dbReference>
<dbReference type="PANTHER" id="PTHR39203:SF1">
    <property type="entry name" value="CYTOPLASMIC PROTEIN"/>
    <property type="match status" value="1"/>
</dbReference>
<accession>A0ABV4UR47</accession>
<sequence>MHLPPPDDAAVQALWNDFLESHPRLPDAADPPTAEQFGDTPALADELLGLVLAGRKRATACLGVEFALEGARLPRIGDHWIACDGAGVPRVVLRSVELRIGPIDSVDDAFARDEGEGDLTRESWLREHRAYWLRVAPVQGFIWDDGLEVLFERFRVVWPPGPAD</sequence>
<evidence type="ECO:0000313" key="3">
    <source>
        <dbReference type="Proteomes" id="UP001575652"/>
    </source>
</evidence>
<dbReference type="EMBL" id="JBHDLJ010000018">
    <property type="protein sequence ID" value="MFB0836146.1"/>
    <property type="molecule type" value="Genomic_DNA"/>
</dbReference>
<dbReference type="InterPro" id="IPR009326">
    <property type="entry name" value="DUF984"/>
</dbReference>
<dbReference type="Proteomes" id="UP001575652">
    <property type="component" value="Unassembled WGS sequence"/>
</dbReference>
<dbReference type="SUPFAM" id="SSF88697">
    <property type="entry name" value="PUA domain-like"/>
    <property type="match status" value="1"/>
</dbReference>
<keyword evidence="3" id="KW-1185">Reference proteome</keyword>
<dbReference type="Gene3D" id="3.10.400.10">
    <property type="entry name" value="Sulfate adenylyltransferase"/>
    <property type="match status" value="1"/>
</dbReference>
<reference evidence="2 3" key="1">
    <citation type="submission" date="2024-09" db="EMBL/GenBank/DDBJ databases">
        <authorList>
            <person name="Salinas-Garcia M.A."/>
            <person name="Prieme A."/>
        </authorList>
    </citation>
    <scope>NUCLEOTIDE SEQUENCE [LARGE SCALE GENOMIC DNA]</scope>
    <source>
        <strain evidence="2 3">DSM 21081</strain>
    </source>
</reference>
<feature type="domain" description="ASCH" evidence="1">
    <location>
        <begin position="35"/>
        <end position="158"/>
    </location>
</feature>
<dbReference type="CDD" id="cd06553">
    <property type="entry name" value="ASCH_Ef3133_like"/>
    <property type="match status" value="1"/>
</dbReference>
<dbReference type="SMART" id="SM01022">
    <property type="entry name" value="ASCH"/>
    <property type="match status" value="1"/>
</dbReference>
<comment type="caution">
    <text evidence="2">The sequence shown here is derived from an EMBL/GenBank/DDBJ whole genome shotgun (WGS) entry which is preliminary data.</text>
</comment>
<proteinExistence type="predicted"/>
<evidence type="ECO:0000259" key="1">
    <source>
        <dbReference type="SMART" id="SM01022"/>
    </source>
</evidence>
<dbReference type="PANTHER" id="PTHR39203">
    <property type="entry name" value="CYTOPLASMIC PROTEIN-RELATED"/>
    <property type="match status" value="1"/>
</dbReference>